<dbReference type="AlphaFoldDB" id="A0A0U1PZ18"/>
<dbReference type="EMBL" id="LBNQ01000028">
    <property type="protein sequence ID" value="KKW67605.1"/>
    <property type="molecule type" value="Genomic_DNA"/>
</dbReference>
<name>A0A0U1PZ18_9BURK</name>
<feature type="transmembrane region" description="Helical" evidence="1">
    <location>
        <begin position="16"/>
        <end position="36"/>
    </location>
</feature>
<evidence type="ECO:0000313" key="2">
    <source>
        <dbReference type="EMBL" id="KKW67605.1"/>
    </source>
</evidence>
<keyword evidence="3" id="KW-1185">Reference proteome</keyword>
<proteinExistence type="predicted"/>
<comment type="caution">
    <text evidence="2">The sequence shown here is derived from an EMBL/GenBank/DDBJ whole genome shotgun (WGS) entry which is preliminary data.</text>
</comment>
<protein>
    <submittedName>
        <fullName evidence="2">Uncharacterized protein</fullName>
    </submittedName>
</protein>
<reference evidence="2 3" key="1">
    <citation type="submission" date="2015-05" db="EMBL/GenBank/DDBJ databases">
        <title>Draft genome sequence of Lampropedia sp. CT6, isolated from the microbial mat of a hot water spring, located at Manikaran, India.</title>
        <authorList>
            <person name="Tripathi C."/>
            <person name="Rani P."/>
            <person name="Mahato N.K."/>
            <person name="Lal R."/>
        </authorList>
    </citation>
    <scope>NUCLEOTIDE SEQUENCE [LARGE SCALE GENOMIC DNA]</scope>
    <source>
        <strain evidence="2 3">CT6</strain>
    </source>
</reference>
<accession>A0A0U1PZ18</accession>
<keyword evidence="1" id="KW-0812">Transmembrane</keyword>
<gene>
    <name evidence="2" type="ORF">AAV94_09645</name>
</gene>
<keyword evidence="1" id="KW-1133">Transmembrane helix</keyword>
<dbReference type="Proteomes" id="UP000050580">
    <property type="component" value="Unassembled WGS sequence"/>
</dbReference>
<evidence type="ECO:0000256" key="1">
    <source>
        <dbReference type="SAM" id="Phobius"/>
    </source>
</evidence>
<keyword evidence="1" id="KW-0472">Membrane</keyword>
<evidence type="ECO:0000313" key="3">
    <source>
        <dbReference type="Proteomes" id="UP000050580"/>
    </source>
</evidence>
<organism evidence="2 3">
    <name type="scientific">Lampropedia cohaerens</name>
    <dbReference type="NCBI Taxonomy" id="1610491"/>
    <lineage>
        <taxon>Bacteria</taxon>
        <taxon>Pseudomonadati</taxon>
        <taxon>Pseudomonadota</taxon>
        <taxon>Betaproteobacteria</taxon>
        <taxon>Burkholderiales</taxon>
        <taxon>Comamonadaceae</taxon>
        <taxon>Lampropedia</taxon>
    </lineage>
</organism>
<sequence>MLMRGGLGFMPVWKKGVMIFMIQLTALIMEKIWVFVIERMMKDEADCFCCFIIDGLWRRF</sequence>